<feature type="signal peptide" evidence="5">
    <location>
        <begin position="1"/>
        <end position="24"/>
    </location>
</feature>
<evidence type="ECO:0000313" key="8">
    <source>
        <dbReference type="Proteomes" id="UP001595741"/>
    </source>
</evidence>
<dbReference type="InterPro" id="IPR016035">
    <property type="entry name" value="Acyl_Trfase/lysoPLipase"/>
</dbReference>
<dbReference type="CDD" id="cd07205">
    <property type="entry name" value="Pat_PNPLA6_PNPLA7_NTE1_like"/>
    <property type="match status" value="1"/>
</dbReference>
<dbReference type="InterPro" id="IPR050301">
    <property type="entry name" value="NTE"/>
</dbReference>
<evidence type="ECO:0000313" key="7">
    <source>
        <dbReference type="EMBL" id="MFC3532683.1"/>
    </source>
</evidence>
<feature type="domain" description="PNPLA" evidence="6">
    <location>
        <begin position="75"/>
        <end position="233"/>
    </location>
</feature>
<evidence type="ECO:0000259" key="6">
    <source>
        <dbReference type="PROSITE" id="PS51635"/>
    </source>
</evidence>
<dbReference type="InterPro" id="IPR002641">
    <property type="entry name" value="PNPLA_dom"/>
</dbReference>
<feature type="active site" description="Nucleophile" evidence="4">
    <location>
        <position position="108"/>
    </location>
</feature>
<sequence length="332" mass="34433">MAKRLLALLGVLLLAACASPQSPATVAATPALPASAAAAEAPSALPAAPGKPLAANPLAVKPAAPRLPRAPRIALALGGGAAKGFAHVGVIRVLEQAGIRPEIIAGTSAGSVVGAIYASGISGEKLYRRALTLDEDELKDFTLSGNGFLKGDKLQAFVNQQVGRKAIEALPRKFAAVATNFDSGERAVFKSGNTGQAVRASAAIPNVFQPVSIKGRRYVDGGLVSPVPVLAARELGADIVIAVDISAKPVQRKSGLFGNLDQSLAIMNQAALALELKQADVILRPRVLSLGAADFDQRRRAIREGEKVGREALPVIRRIVAAWQQRAQLASR</sequence>
<gene>
    <name evidence="7" type="ORF">ACFOLG_10860</name>
</gene>
<dbReference type="PROSITE" id="PS51635">
    <property type="entry name" value="PNPLA"/>
    <property type="match status" value="1"/>
</dbReference>
<feature type="active site" description="Proton acceptor" evidence="4">
    <location>
        <position position="220"/>
    </location>
</feature>
<comment type="caution">
    <text evidence="7">The sequence shown here is derived from an EMBL/GenBank/DDBJ whole genome shotgun (WGS) entry which is preliminary data.</text>
</comment>
<keyword evidence="5" id="KW-0732">Signal</keyword>
<dbReference type="Gene3D" id="3.40.1090.10">
    <property type="entry name" value="Cytosolic phospholipase A2 catalytic domain"/>
    <property type="match status" value="2"/>
</dbReference>
<evidence type="ECO:0000256" key="5">
    <source>
        <dbReference type="SAM" id="SignalP"/>
    </source>
</evidence>
<keyword evidence="3 4" id="KW-0443">Lipid metabolism</keyword>
<protein>
    <submittedName>
        <fullName evidence="7">Patatin-like phospholipase family protein</fullName>
    </submittedName>
</protein>
<evidence type="ECO:0000256" key="4">
    <source>
        <dbReference type="PROSITE-ProRule" id="PRU01161"/>
    </source>
</evidence>
<dbReference type="SUPFAM" id="SSF52151">
    <property type="entry name" value="FabD/lysophospholipase-like"/>
    <property type="match status" value="1"/>
</dbReference>
<evidence type="ECO:0000256" key="3">
    <source>
        <dbReference type="ARBA" id="ARBA00023098"/>
    </source>
</evidence>
<dbReference type="EMBL" id="JBHRXN010000030">
    <property type="protein sequence ID" value="MFC3532683.1"/>
    <property type="molecule type" value="Genomic_DNA"/>
</dbReference>
<evidence type="ECO:0000256" key="1">
    <source>
        <dbReference type="ARBA" id="ARBA00022801"/>
    </source>
</evidence>
<dbReference type="Proteomes" id="UP001595741">
    <property type="component" value="Unassembled WGS sequence"/>
</dbReference>
<keyword evidence="1 4" id="KW-0378">Hydrolase</keyword>
<feature type="short sequence motif" description="DGA/G" evidence="4">
    <location>
        <begin position="220"/>
        <end position="222"/>
    </location>
</feature>
<dbReference type="RefSeq" id="WP_386091620.1">
    <property type="nucleotide sequence ID" value="NZ_JBHRXN010000030.1"/>
</dbReference>
<comment type="caution">
    <text evidence="4">Lacks conserved residue(s) required for the propagation of feature annotation.</text>
</comment>
<dbReference type="Pfam" id="PF01734">
    <property type="entry name" value="Patatin"/>
    <property type="match status" value="1"/>
</dbReference>
<keyword evidence="8" id="KW-1185">Reference proteome</keyword>
<evidence type="ECO:0000256" key="2">
    <source>
        <dbReference type="ARBA" id="ARBA00022963"/>
    </source>
</evidence>
<feature type="chain" id="PRO_5047145559" evidence="5">
    <location>
        <begin position="25"/>
        <end position="332"/>
    </location>
</feature>
<organism evidence="7 8">
    <name type="scientific">Vogesella facilis</name>
    <dbReference type="NCBI Taxonomy" id="1655232"/>
    <lineage>
        <taxon>Bacteria</taxon>
        <taxon>Pseudomonadati</taxon>
        <taxon>Pseudomonadota</taxon>
        <taxon>Betaproteobacteria</taxon>
        <taxon>Neisseriales</taxon>
        <taxon>Chromobacteriaceae</taxon>
        <taxon>Vogesella</taxon>
    </lineage>
</organism>
<feature type="short sequence motif" description="GXSXG" evidence="4">
    <location>
        <begin position="106"/>
        <end position="110"/>
    </location>
</feature>
<dbReference type="PANTHER" id="PTHR14226:SF76">
    <property type="entry name" value="NTE FAMILY PROTEIN RSSA"/>
    <property type="match status" value="1"/>
</dbReference>
<proteinExistence type="predicted"/>
<dbReference type="PROSITE" id="PS51257">
    <property type="entry name" value="PROKAR_LIPOPROTEIN"/>
    <property type="match status" value="1"/>
</dbReference>
<keyword evidence="2 4" id="KW-0442">Lipid degradation</keyword>
<dbReference type="PANTHER" id="PTHR14226">
    <property type="entry name" value="NEUROPATHY TARGET ESTERASE/SWISS CHEESE D.MELANOGASTER"/>
    <property type="match status" value="1"/>
</dbReference>
<reference evidence="8" key="1">
    <citation type="journal article" date="2019" name="Int. J. Syst. Evol. Microbiol.">
        <title>The Global Catalogue of Microorganisms (GCM) 10K type strain sequencing project: providing services to taxonomists for standard genome sequencing and annotation.</title>
        <authorList>
            <consortium name="The Broad Institute Genomics Platform"/>
            <consortium name="The Broad Institute Genome Sequencing Center for Infectious Disease"/>
            <person name="Wu L."/>
            <person name="Ma J."/>
        </authorList>
    </citation>
    <scope>NUCLEOTIDE SEQUENCE [LARGE SCALE GENOMIC DNA]</scope>
    <source>
        <strain evidence="8">KCTC 42742</strain>
    </source>
</reference>
<name>A0ABV7RIF5_9NEIS</name>
<accession>A0ABV7RIF5</accession>